<protein>
    <submittedName>
        <fullName evidence="1">Uncharacterized protein</fullName>
    </submittedName>
</protein>
<reference evidence="1 2" key="1">
    <citation type="journal article" date="2014" name="Mol. Biol. Evol.">
        <title>Massive expansion of Ubiquitination-related gene families within the Chlamydiae.</title>
        <authorList>
            <person name="Domman D."/>
            <person name="Collingro A."/>
            <person name="Lagkouvardos I."/>
            <person name="Gehre L."/>
            <person name="Weinmaier T."/>
            <person name="Rattei T."/>
            <person name="Subtil A."/>
            <person name="Horn M."/>
        </authorList>
    </citation>
    <scope>NUCLEOTIDE SEQUENCE [LARGE SCALE GENOMIC DNA]</scope>
    <source>
        <strain evidence="1 2">EI2</strain>
    </source>
</reference>
<gene>
    <name evidence="1" type="ORF">DB44_EW00120</name>
</gene>
<name>A0A0C1JI12_9BACT</name>
<dbReference type="EMBL" id="JSAN01000120">
    <property type="protein sequence ID" value="KIC71040.1"/>
    <property type="molecule type" value="Genomic_DNA"/>
</dbReference>
<dbReference type="AlphaFoldDB" id="A0A0C1JI12"/>
<evidence type="ECO:0000313" key="2">
    <source>
        <dbReference type="Proteomes" id="UP000031465"/>
    </source>
</evidence>
<accession>A0A0C1JI12</accession>
<organism evidence="1 2">
    <name type="scientific">Candidatus Protochlamydia amoebophila</name>
    <dbReference type="NCBI Taxonomy" id="362787"/>
    <lineage>
        <taxon>Bacteria</taxon>
        <taxon>Pseudomonadati</taxon>
        <taxon>Chlamydiota</taxon>
        <taxon>Chlamydiia</taxon>
        <taxon>Parachlamydiales</taxon>
        <taxon>Parachlamydiaceae</taxon>
        <taxon>Candidatus Protochlamydia</taxon>
    </lineage>
</organism>
<proteinExistence type="predicted"/>
<sequence>MSRETILNVLYNPNSELNPFKGFRNAAFLEIVESDAEGTYRAVYTVKFNLYQFNKFKVNKLIH</sequence>
<evidence type="ECO:0000313" key="1">
    <source>
        <dbReference type="EMBL" id="KIC71040.1"/>
    </source>
</evidence>
<comment type="caution">
    <text evidence="1">The sequence shown here is derived from an EMBL/GenBank/DDBJ whole genome shotgun (WGS) entry which is preliminary data.</text>
</comment>
<dbReference type="Proteomes" id="UP000031465">
    <property type="component" value="Unassembled WGS sequence"/>
</dbReference>